<name>A0A6G3XZC4_9ACTN</name>
<dbReference type="InterPro" id="IPR011335">
    <property type="entry name" value="Restrct_endonuc-II-like"/>
</dbReference>
<feature type="domain" description="Restriction endonuclease type IV Mrr" evidence="1">
    <location>
        <begin position="25"/>
        <end position="131"/>
    </location>
</feature>
<protein>
    <submittedName>
        <fullName evidence="2">Restriction endonuclease</fullName>
    </submittedName>
</protein>
<dbReference type="EMBL" id="JAAGMN010010094">
    <property type="protein sequence ID" value="NEE23007.1"/>
    <property type="molecule type" value="Genomic_DNA"/>
</dbReference>
<organism evidence="2">
    <name type="scientific">Streptomyces sp. SID7499</name>
    <dbReference type="NCBI Taxonomy" id="2706086"/>
    <lineage>
        <taxon>Bacteria</taxon>
        <taxon>Bacillati</taxon>
        <taxon>Actinomycetota</taxon>
        <taxon>Actinomycetes</taxon>
        <taxon>Kitasatosporales</taxon>
        <taxon>Streptomycetaceae</taxon>
        <taxon>Streptomyces</taxon>
    </lineage>
</organism>
<dbReference type="InterPro" id="IPR007560">
    <property type="entry name" value="Restrct_endonuc_IV_Mrr"/>
</dbReference>
<accession>A0A6G3XZC4</accession>
<dbReference type="Pfam" id="PF04471">
    <property type="entry name" value="Mrr_cat"/>
    <property type="match status" value="1"/>
</dbReference>
<keyword evidence="2" id="KW-0378">Hydrolase</keyword>
<evidence type="ECO:0000313" key="2">
    <source>
        <dbReference type="EMBL" id="NEE23007.1"/>
    </source>
</evidence>
<reference evidence="2" key="1">
    <citation type="submission" date="2020-01" db="EMBL/GenBank/DDBJ databases">
        <title>Insect and environment-associated Actinomycetes.</title>
        <authorList>
            <person name="Currrie C."/>
            <person name="Chevrette M."/>
            <person name="Carlson C."/>
            <person name="Stubbendieck R."/>
            <person name="Wendt-Pienkowski E."/>
        </authorList>
    </citation>
    <scope>NUCLEOTIDE SEQUENCE</scope>
    <source>
        <strain evidence="2">SID7499</strain>
    </source>
</reference>
<proteinExistence type="predicted"/>
<evidence type="ECO:0000259" key="1">
    <source>
        <dbReference type="Pfam" id="PF04471"/>
    </source>
</evidence>
<comment type="caution">
    <text evidence="2">The sequence shown here is derived from an EMBL/GenBank/DDBJ whole genome shotgun (WGS) entry which is preliminary data.</text>
</comment>
<dbReference type="AlphaFoldDB" id="A0A6G3XZC4"/>
<dbReference type="GO" id="GO:0009307">
    <property type="term" value="P:DNA restriction-modification system"/>
    <property type="evidence" value="ECO:0007669"/>
    <property type="project" value="InterPro"/>
</dbReference>
<dbReference type="GO" id="GO:0004519">
    <property type="term" value="F:endonuclease activity"/>
    <property type="evidence" value="ECO:0007669"/>
    <property type="project" value="UniProtKB-KW"/>
</dbReference>
<gene>
    <name evidence="2" type="ORF">G3M58_93230</name>
</gene>
<keyword evidence="2" id="KW-0540">Nuclease</keyword>
<dbReference type="GO" id="GO:0003677">
    <property type="term" value="F:DNA binding"/>
    <property type="evidence" value="ECO:0007669"/>
    <property type="project" value="InterPro"/>
</dbReference>
<dbReference type="SUPFAM" id="SSF52980">
    <property type="entry name" value="Restriction endonuclease-like"/>
    <property type="match status" value="1"/>
</dbReference>
<sequence>MTSIDRGRVAAHLAAGDTAASNAARGKAFEDLLTYLFELIPGISATVRNQLDAFSSEEIDIAFWNDGDPNGLRQFDQIILVECKNWSKPVGASEVTIFNAKLEARGRPLGVLVAASGITGDADDLSAAHQILFRALGQKREILVVTRDEIEQLCDTDDLVRLLKRKKLQLAVSGTIYGVS</sequence>
<keyword evidence="2" id="KW-0255">Endonuclease</keyword>